<dbReference type="Gene3D" id="3.40.50.300">
    <property type="entry name" value="P-loop containing nucleotide triphosphate hydrolases"/>
    <property type="match status" value="1"/>
</dbReference>
<feature type="region of interest" description="Disordered" evidence="2">
    <location>
        <begin position="26"/>
        <end position="45"/>
    </location>
</feature>
<dbReference type="EMBL" id="QGMZ01000018">
    <property type="protein sequence ID" value="PWR73511.1"/>
    <property type="molecule type" value="Genomic_DNA"/>
</dbReference>
<protein>
    <submittedName>
        <fullName evidence="5">ATP-dependent helicase</fullName>
    </submittedName>
</protein>
<name>A0A2V2ND34_9EURY</name>
<gene>
    <name evidence="5" type="ORF">DLD82_09715</name>
</gene>
<evidence type="ECO:0000256" key="2">
    <source>
        <dbReference type="SAM" id="MobiDB-lite"/>
    </source>
</evidence>
<dbReference type="RefSeq" id="WP_109940922.1">
    <property type="nucleotide sequence ID" value="NZ_CP176366.1"/>
</dbReference>
<keyword evidence="6" id="KW-1185">Reference proteome</keyword>
<evidence type="ECO:0000313" key="5">
    <source>
        <dbReference type="EMBL" id="PWR73511.1"/>
    </source>
</evidence>
<dbReference type="InterPro" id="IPR001650">
    <property type="entry name" value="Helicase_C-like"/>
</dbReference>
<keyword evidence="1" id="KW-0378">Hydrolase</keyword>
<dbReference type="GO" id="GO:0140097">
    <property type="term" value="F:catalytic activity, acting on DNA"/>
    <property type="evidence" value="ECO:0007669"/>
    <property type="project" value="UniProtKB-ARBA"/>
</dbReference>
<dbReference type="SMART" id="SM00487">
    <property type="entry name" value="DEXDc"/>
    <property type="match status" value="1"/>
</dbReference>
<dbReference type="GO" id="GO:0005524">
    <property type="term" value="F:ATP binding"/>
    <property type="evidence" value="ECO:0007669"/>
    <property type="project" value="InterPro"/>
</dbReference>
<keyword evidence="5" id="KW-0067">ATP-binding</keyword>
<dbReference type="OrthoDB" id="6396at2157"/>
<dbReference type="PROSITE" id="PS51194">
    <property type="entry name" value="HELICASE_CTER"/>
    <property type="match status" value="1"/>
</dbReference>
<evidence type="ECO:0000259" key="4">
    <source>
        <dbReference type="PROSITE" id="PS51194"/>
    </source>
</evidence>
<proteinExistence type="predicted"/>
<feature type="compositionally biased region" description="Basic residues" evidence="2">
    <location>
        <begin position="27"/>
        <end position="36"/>
    </location>
</feature>
<dbReference type="InterPro" id="IPR049730">
    <property type="entry name" value="SNF2/RAD54-like_C"/>
</dbReference>
<reference evidence="5 6" key="1">
    <citation type="submission" date="2018-05" db="EMBL/GenBank/DDBJ databases">
        <title>Draft genome of Methanospirillum stamsii Pt1.</title>
        <authorList>
            <person name="Dueholm M.S."/>
            <person name="Nielsen P.H."/>
            <person name="Bakmann L.F."/>
            <person name="Otzen D.E."/>
        </authorList>
    </citation>
    <scope>NUCLEOTIDE SEQUENCE [LARGE SCALE GENOMIC DNA]</scope>
    <source>
        <strain evidence="5 6">Pt1</strain>
    </source>
</reference>
<dbReference type="SUPFAM" id="SSF52540">
    <property type="entry name" value="P-loop containing nucleoside triphosphate hydrolases"/>
    <property type="match status" value="2"/>
</dbReference>
<dbReference type="InterPro" id="IPR014001">
    <property type="entry name" value="Helicase_ATP-bd"/>
</dbReference>
<dbReference type="CDD" id="cd18793">
    <property type="entry name" value="SF2_C_SNF"/>
    <property type="match status" value="1"/>
</dbReference>
<dbReference type="InterPro" id="IPR000330">
    <property type="entry name" value="SNF2_N"/>
</dbReference>
<dbReference type="GeneID" id="97608780"/>
<dbReference type="Pfam" id="PF12419">
    <property type="entry name" value="DUF3670"/>
    <property type="match status" value="1"/>
</dbReference>
<dbReference type="FunFam" id="3.40.50.300:FF:000533">
    <property type="entry name" value="Helicase, Snf2 family"/>
    <property type="match status" value="1"/>
</dbReference>
<dbReference type="InterPro" id="IPR038718">
    <property type="entry name" value="SNF2-like_sf"/>
</dbReference>
<evidence type="ECO:0000259" key="3">
    <source>
        <dbReference type="PROSITE" id="PS51192"/>
    </source>
</evidence>
<accession>A0A2V2ND34</accession>
<dbReference type="PANTHER" id="PTHR10799">
    <property type="entry name" value="SNF2/RAD54 HELICASE FAMILY"/>
    <property type="match status" value="1"/>
</dbReference>
<dbReference type="Proteomes" id="UP000245934">
    <property type="component" value="Unassembled WGS sequence"/>
</dbReference>
<dbReference type="InterPro" id="IPR022138">
    <property type="entry name" value="DUF3670"/>
</dbReference>
<keyword evidence="5" id="KW-0347">Helicase</keyword>
<dbReference type="AlphaFoldDB" id="A0A2V2ND34"/>
<dbReference type="Pfam" id="PF00176">
    <property type="entry name" value="SNF2-rel_dom"/>
    <property type="match status" value="1"/>
</dbReference>
<comment type="caution">
    <text evidence="5">The sequence shown here is derived from an EMBL/GenBank/DDBJ whole genome shotgun (WGS) entry which is preliminary data.</text>
</comment>
<dbReference type="Gene3D" id="3.40.50.10810">
    <property type="entry name" value="Tandem AAA-ATPase domain"/>
    <property type="match status" value="1"/>
</dbReference>
<dbReference type="Pfam" id="PF00271">
    <property type="entry name" value="Helicase_C"/>
    <property type="match status" value="1"/>
</dbReference>
<dbReference type="PROSITE" id="PS51192">
    <property type="entry name" value="HELICASE_ATP_BIND_1"/>
    <property type="match status" value="1"/>
</dbReference>
<dbReference type="InterPro" id="IPR027417">
    <property type="entry name" value="P-loop_NTPase"/>
</dbReference>
<organism evidence="5 6">
    <name type="scientific">Methanospirillum stamsii</name>
    <dbReference type="NCBI Taxonomy" id="1277351"/>
    <lineage>
        <taxon>Archaea</taxon>
        <taxon>Methanobacteriati</taxon>
        <taxon>Methanobacteriota</taxon>
        <taxon>Stenosarchaea group</taxon>
        <taxon>Methanomicrobia</taxon>
        <taxon>Methanomicrobiales</taxon>
        <taxon>Methanospirillaceae</taxon>
        <taxon>Methanospirillum</taxon>
    </lineage>
</organism>
<evidence type="ECO:0000256" key="1">
    <source>
        <dbReference type="ARBA" id="ARBA00022801"/>
    </source>
</evidence>
<feature type="domain" description="Helicase ATP-binding" evidence="3">
    <location>
        <begin position="555"/>
        <end position="717"/>
    </location>
</feature>
<keyword evidence="5" id="KW-0547">Nucleotide-binding</keyword>
<sequence>MKYLHAVYDPIVPENLLFFGEDYSRTTPKKRGRKPKTSPEPTHPNGITVDELHNFVYGSDKPATPQVSVISLSLPVSGNNPLSPDDPLLEGDITYAPFQYPALVVPIDLLSSILDNSERFDHNGIILSDSIRFYQTLYSLALEFVSRELFLPEIDDSGPTGRWCGFFGPDERERLSSLVEAMPGICFAFAKKTINPDTILISFINDSINGIVKKALSNSPSPVRGRAKPGKNYLANWVLSLWQQELPADPLIPDPKNAKEITTWISQPLKSSGSRKFYTCLRLLEPSEGTSDFQVQFLIRDGEDPSLLIPAEEIWKKKTASFTYLNRRFDRPSEQMLSDLFCAGNIFEPIKNALRKKAPSGMVLAGDLVFPFLHEAVPLLRQQNIPVLLPSWWKDTSKRPVLKVLVKPKEKKKWKKGMGFFTPDALLSYSWEISVGDVIISSEEFYKLVDLKMPLVRIGGKWVSFSPDEIKKAISTFERTYPDGEMNGMEALRLGLSGQDEQGLPVEVTGTDRETKKLFSQFLGDEKRTLTSITVPKTFTGVLRPYQQKGLSWLSFVTGYGLGACLADDMGLGKTVQYIAYLLACKKEGMTGTSLLICPMSLIGNWQREISRFAPSLLIHVHHGPGRKTGDDFISAAKASDIVLSTYQMAYRDQALFESCTWNMIVLDEAQNIKNSETRQTKAIRSLRGDRRIALTGTPVENRLTELWSIMEFLNPGYLGTEKIFERTYSSLIEKYHDKEAAERLSRLVQPFILRRVKTDKSIIADLPEKNIMRRYCTLTTEQATLYQAMVESLLKEVDEAEGITRRAKILTALLRLKQICNHPDAFLDDGKMVPERSGKISLLFSLLEEVLIAGDAAVLFTQFSSFGEKLVSLIQKTFHDEVLFLHGKTPRKTRDEMVQQFAHPHGPKLFVLSLKAGGVGLNLTRANHVFHVDRWWNPAVEDQATDRAYRIGQKKNVSVHLLISAGTIEERIDLLINEKRKLAGSIIGTGEDWITSLSTDELRDLMSLRGELIGGES</sequence>
<dbReference type="CDD" id="cd18012">
    <property type="entry name" value="DEXQc_arch_SWI2_SNF2"/>
    <property type="match status" value="1"/>
</dbReference>
<dbReference type="SMART" id="SM00490">
    <property type="entry name" value="HELICc"/>
    <property type="match status" value="1"/>
</dbReference>
<dbReference type="GO" id="GO:0016787">
    <property type="term" value="F:hydrolase activity"/>
    <property type="evidence" value="ECO:0007669"/>
    <property type="project" value="UniProtKB-KW"/>
</dbReference>
<evidence type="ECO:0000313" key="6">
    <source>
        <dbReference type="Proteomes" id="UP000245934"/>
    </source>
</evidence>
<feature type="domain" description="Helicase C-terminal" evidence="4">
    <location>
        <begin position="840"/>
        <end position="1004"/>
    </location>
</feature>
<dbReference type="GO" id="GO:0004386">
    <property type="term" value="F:helicase activity"/>
    <property type="evidence" value="ECO:0007669"/>
    <property type="project" value="UniProtKB-KW"/>
</dbReference>